<keyword evidence="7" id="KW-1185">Reference proteome</keyword>
<dbReference type="EMBL" id="JAXCGZ010009911">
    <property type="protein sequence ID" value="KAK7076030.1"/>
    <property type="molecule type" value="Genomic_DNA"/>
</dbReference>
<feature type="domain" description="Ion transport" evidence="5">
    <location>
        <begin position="38"/>
        <end position="152"/>
    </location>
</feature>
<keyword evidence="3" id="KW-1133">Transmembrane helix</keyword>
<accession>A0AAN9A8H6</accession>
<proteinExistence type="predicted"/>
<dbReference type="SUPFAM" id="SSF81324">
    <property type="entry name" value="Voltage-gated potassium channels"/>
    <property type="match status" value="1"/>
</dbReference>
<dbReference type="GO" id="GO:0032230">
    <property type="term" value="P:positive regulation of synaptic transmission, GABAergic"/>
    <property type="evidence" value="ECO:0007669"/>
    <property type="project" value="TreeGrafter"/>
</dbReference>
<dbReference type="GO" id="GO:0032224">
    <property type="term" value="P:positive regulation of synaptic transmission, cholinergic"/>
    <property type="evidence" value="ECO:0007669"/>
    <property type="project" value="TreeGrafter"/>
</dbReference>
<dbReference type="Pfam" id="PF00520">
    <property type="entry name" value="Ion_trans"/>
    <property type="match status" value="1"/>
</dbReference>
<protein>
    <recommendedName>
        <fullName evidence="5">Ion transport domain-containing protein</fullName>
    </recommendedName>
</protein>
<organism evidence="6 7">
    <name type="scientific">Halocaridina rubra</name>
    <name type="common">Hawaiian red shrimp</name>
    <dbReference type="NCBI Taxonomy" id="373956"/>
    <lineage>
        <taxon>Eukaryota</taxon>
        <taxon>Metazoa</taxon>
        <taxon>Ecdysozoa</taxon>
        <taxon>Arthropoda</taxon>
        <taxon>Crustacea</taxon>
        <taxon>Multicrustacea</taxon>
        <taxon>Malacostraca</taxon>
        <taxon>Eumalacostraca</taxon>
        <taxon>Eucarida</taxon>
        <taxon>Decapoda</taxon>
        <taxon>Pleocyemata</taxon>
        <taxon>Caridea</taxon>
        <taxon>Atyoidea</taxon>
        <taxon>Atyidae</taxon>
        <taxon>Halocaridina</taxon>
    </lineage>
</organism>
<dbReference type="InterPro" id="IPR028823">
    <property type="entry name" value="NALCN"/>
</dbReference>
<evidence type="ECO:0000313" key="7">
    <source>
        <dbReference type="Proteomes" id="UP001381693"/>
    </source>
</evidence>
<dbReference type="InterPro" id="IPR005821">
    <property type="entry name" value="Ion_trans_dom"/>
</dbReference>
<dbReference type="GO" id="GO:0005886">
    <property type="term" value="C:plasma membrane"/>
    <property type="evidence" value="ECO:0007669"/>
    <property type="project" value="TreeGrafter"/>
</dbReference>
<evidence type="ECO:0000256" key="4">
    <source>
        <dbReference type="ARBA" id="ARBA00023136"/>
    </source>
</evidence>
<dbReference type="GO" id="GO:0005261">
    <property type="term" value="F:monoatomic cation channel activity"/>
    <property type="evidence" value="ECO:0007669"/>
    <property type="project" value="InterPro"/>
</dbReference>
<dbReference type="AlphaFoldDB" id="A0AAN9A8H6"/>
<keyword evidence="4" id="KW-0472">Membrane</keyword>
<dbReference type="PANTHER" id="PTHR46141">
    <property type="entry name" value="SODIUM LEAK CHANNEL NON-SELECTIVE PROTEIN"/>
    <property type="match status" value="1"/>
</dbReference>
<reference evidence="6 7" key="1">
    <citation type="submission" date="2023-11" db="EMBL/GenBank/DDBJ databases">
        <title>Halocaridina rubra genome assembly.</title>
        <authorList>
            <person name="Smith C."/>
        </authorList>
    </citation>
    <scope>NUCLEOTIDE SEQUENCE [LARGE SCALE GENOMIC DNA]</scope>
    <source>
        <strain evidence="6">EP-1</strain>
        <tissue evidence="6">Whole</tissue>
    </source>
</reference>
<evidence type="ECO:0000256" key="1">
    <source>
        <dbReference type="ARBA" id="ARBA00004141"/>
    </source>
</evidence>
<dbReference type="InterPro" id="IPR027359">
    <property type="entry name" value="Volt_channel_dom_sf"/>
</dbReference>
<name>A0AAN9A8H6_HALRR</name>
<evidence type="ECO:0000256" key="3">
    <source>
        <dbReference type="ARBA" id="ARBA00022989"/>
    </source>
</evidence>
<dbReference type="PANTHER" id="PTHR46141:SF1">
    <property type="entry name" value="SODIUM LEAK CHANNEL NALCN"/>
    <property type="match status" value="1"/>
</dbReference>
<evidence type="ECO:0000256" key="2">
    <source>
        <dbReference type="ARBA" id="ARBA00022692"/>
    </source>
</evidence>
<dbReference type="Proteomes" id="UP001381693">
    <property type="component" value="Unassembled WGS sequence"/>
</dbReference>
<sequence>MKMLGRKQSLRGEPILADYGPEETLNESSEIEWVNKTWVRWILQVCSLVSLVSVSANTPRSKELFPSLRYMTFCSDLIITFLFTAEMIAKMQARGILKGEVPYLKDRWCQYDASMVFFLWMSIILQIFEEMTDLVNKHSYLSVLRAPRPLIVTLQPTDLQRDSVLPLLHVFVWTARRPALWRATKSLCQERH</sequence>
<comment type="subcellular location">
    <subcellularLocation>
        <location evidence="1">Membrane</location>
        <topology evidence="1">Multi-pass membrane protein</topology>
    </subcellularLocation>
</comment>
<evidence type="ECO:0000313" key="6">
    <source>
        <dbReference type="EMBL" id="KAK7076030.1"/>
    </source>
</evidence>
<dbReference type="Gene3D" id="1.20.120.350">
    <property type="entry name" value="Voltage-gated potassium channels. Chain C"/>
    <property type="match status" value="1"/>
</dbReference>
<keyword evidence="2" id="KW-0812">Transmembrane</keyword>
<evidence type="ECO:0000259" key="5">
    <source>
        <dbReference type="Pfam" id="PF00520"/>
    </source>
</evidence>
<gene>
    <name evidence="6" type="ORF">SK128_019151</name>
</gene>
<comment type="caution">
    <text evidence="6">The sequence shown here is derived from an EMBL/GenBank/DDBJ whole genome shotgun (WGS) entry which is preliminary data.</text>
</comment>